<dbReference type="InterPro" id="IPR052976">
    <property type="entry name" value="Scoloptoxin-like"/>
</dbReference>
<keyword evidence="2" id="KW-1185">Reference proteome</keyword>
<evidence type="ECO:0000313" key="2">
    <source>
        <dbReference type="Proteomes" id="UP000694941"/>
    </source>
</evidence>
<dbReference type="InterPro" id="IPR002557">
    <property type="entry name" value="Chitin-bd_dom"/>
</dbReference>
<name>A0ABM1C495_LIMPO</name>
<dbReference type="SUPFAM" id="SSF57625">
    <property type="entry name" value="Invertebrate chitin-binding proteins"/>
    <property type="match status" value="1"/>
</dbReference>
<dbReference type="PANTHER" id="PTHR22933">
    <property type="entry name" value="FI18007P1-RELATED"/>
    <property type="match status" value="1"/>
</dbReference>
<dbReference type="GeneID" id="106477891"/>
<protein>
    <submittedName>
        <fullName evidence="3">Uncharacterized protein LOC106477891</fullName>
    </submittedName>
</protein>
<proteinExistence type="predicted"/>
<dbReference type="PANTHER" id="PTHR22933:SF43">
    <property type="entry name" value="LP10131P"/>
    <property type="match status" value="1"/>
</dbReference>
<sequence length="133" mass="14547">LSFCIAAVNALLAKRTAFELPPGSEFIVGEITTGFSCDGLPSGYYADVSNDCKIFHICQTLANGDLSVGHWSFFCGNQTIFNQMSFTCAFPDEAVPCNYAPDFYYLNNNIGVEKAPFLTDEDIARAYAVISKQ</sequence>
<dbReference type="RefSeq" id="XP_013793864.1">
    <property type="nucleotide sequence ID" value="XM_013938410.1"/>
</dbReference>
<organism evidence="2 3">
    <name type="scientific">Limulus polyphemus</name>
    <name type="common">Atlantic horseshoe crab</name>
    <dbReference type="NCBI Taxonomy" id="6850"/>
    <lineage>
        <taxon>Eukaryota</taxon>
        <taxon>Metazoa</taxon>
        <taxon>Ecdysozoa</taxon>
        <taxon>Arthropoda</taxon>
        <taxon>Chelicerata</taxon>
        <taxon>Merostomata</taxon>
        <taxon>Xiphosura</taxon>
        <taxon>Limulidae</taxon>
        <taxon>Limulus</taxon>
    </lineage>
</organism>
<feature type="non-terminal residue" evidence="3">
    <location>
        <position position="1"/>
    </location>
</feature>
<dbReference type="Pfam" id="PF01607">
    <property type="entry name" value="CBM_14"/>
    <property type="match status" value="1"/>
</dbReference>
<dbReference type="SMART" id="SM00494">
    <property type="entry name" value="ChtBD2"/>
    <property type="match status" value="1"/>
</dbReference>
<dbReference type="PROSITE" id="PS50940">
    <property type="entry name" value="CHIT_BIND_II"/>
    <property type="match status" value="1"/>
</dbReference>
<dbReference type="Gene3D" id="2.170.140.10">
    <property type="entry name" value="Chitin binding domain"/>
    <property type="match status" value="1"/>
</dbReference>
<dbReference type="InterPro" id="IPR036508">
    <property type="entry name" value="Chitin-bd_dom_sf"/>
</dbReference>
<feature type="domain" description="Chitin-binding type-2" evidence="1">
    <location>
        <begin position="34"/>
        <end position="99"/>
    </location>
</feature>
<dbReference type="Proteomes" id="UP000694941">
    <property type="component" value="Unplaced"/>
</dbReference>
<reference evidence="3" key="1">
    <citation type="submission" date="2025-08" db="UniProtKB">
        <authorList>
            <consortium name="RefSeq"/>
        </authorList>
    </citation>
    <scope>IDENTIFICATION</scope>
    <source>
        <tissue evidence="3">Muscle</tissue>
    </source>
</reference>
<gene>
    <name evidence="3" type="primary">LOC106477891</name>
</gene>
<evidence type="ECO:0000313" key="3">
    <source>
        <dbReference type="RefSeq" id="XP_013793864.1"/>
    </source>
</evidence>
<accession>A0ABM1C495</accession>
<evidence type="ECO:0000259" key="1">
    <source>
        <dbReference type="PROSITE" id="PS50940"/>
    </source>
</evidence>